<name>A0A175VJ54_AEREN</name>
<evidence type="ECO:0000313" key="9">
    <source>
        <dbReference type="EMBL" id="KXU80671.1"/>
    </source>
</evidence>
<keyword evidence="3" id="KW-0963">Cytoplasm</keyword>
<dbReference type="Proteomes" id="UP000078435">
    <property type="component" value="Unassembled WGS sequence"/>
</dbReference>
<evidence type="ECO:0000259" key="8">
    <source>
        <dbReference type="PROSITE" id="PS51101"/>
    </source>
</evidence>
<evidence type="ECO:0000256" key="5">
    <source>
        <dbReference type="ARBA" id="ARBA00022679"/>
    </source>
</evidence>
<evidence type="ECO:0000313" key="10">
    <source>
        <dbReference type="Proteomes" id="UP000078435"/>
    </source>
</evidence>
<evidence type="ECO:0000256" key="4">
    <source>
        <dbReference type="ARBA" id="ARBA00022597"/>
    </source>
</evidence>
<dbReference type="GO" id="GO:0009401">
    <property type="term" value="P:phosphoenolpyruvate-dependent sugar phosphotransferase system"/>
    <property type="evidence" value="ECO:0007669"/>
    <property type="project" value="UniProtKB-KW"/>
</dbReference>
<proteinExistence type="predicted"/>
<sequence length="158" mass="17364">MPNIVYTRIDERGLHGQVTVGHGPHSGCNLILFANDAVANDPAQQALANMSAGEFDTRFFTLQKTIDVIHKAAGHQKIFILVRTPQDALTLVKGGVPITKINIGNMHYKEGKEQVHATVSLDDDDKHAFRELLELGIPCTIQRNPSDTPIDIGQYVKV</sequence>
<comment type="subcellular location">
    <subcellularLocation>
        <location evidence="1">Cytoplasm</location>
    </subcellularLocation>
</comment>
<protein>
    <submittedName>
        <fullName evidence="9">PTS N-acetylgalactosamine transporter subunit IIB</fullName>
    </submittedName>
</protein>
<dbReference type="OrthoDB" id="7065728at2"/>
<dbReference type="InterPro" id="IPR004720">
    <property type="entry name" value="PTS_IIB_sorbose-sp"/>
</dbReference>
<dbReference type="PROSITE" id="PS51101">
    <property type="entry name" value="PTS_EIIB_TYPE_4"/>
    <property type="match status" value="1"/>
</dbReference>
<keyword evidence="5" id="KW-0808">Transferase</keyword>
<comment type="caution">
    <text evidence="9">The sequence shown here is derived from an EMBL/GenBank/DDBJ whole genome shotgun (WGS) entry which is preliminary data.</text>
</comment>
<keyword evidence="6" id="KW-0598">Phosphotransferase system</keyword>
<dbReference type="Pfam" id="PF03830">
    <property type="entry name" value="PTSIIB_sorb"/>
    <property type="match status" value="1"/>
</dbReference>
<accession>A0A175VJ54</accession>
<evidence type="ECO:0000256" key="6">
    <source>
        <dbReference type="ARBA" id="ARBA00022683"/>
    </source>
</evidence>
<dbReference type="GO" id="GO:0016301">
    <property type="term" value="F:kinase activity"/>
    <property type="evidence" value="ECO:0007669"/>
    <property type="project" value="UniProtKB-KW"/>
</dbReference>
<reference evidence="9 10" key="1">
    <citation type="submission" date="2016-02" db="EMBL/GenBank/DDBJ databases">
        <title>Draft genome sequence of Aeromonas trota strain 1999lcr isolated from cerebrospinal fluid (CSF).</title>
        <authorList>
            <person name="Dallagassa C.B."/>
            <person name="Prediger K.C."/>
            <person name="Weiss V.A."/>
            <person name="Assis F.E."/>
            <person name="Baura V."/>
            <person name="Cruz L.M."/>
            <person name="Souza E.M."/>
            <person name="Pedrosa F.O."/>
            <person name="Fadel-Picheth C.M."/>
        </authorList>
    </citation>
    <scope>NUCLEOTIDE SEQUENCE [LARGE SCALE GENOMIC DNA]</scope>
    <source>
        <strain evidence="9 10">1999lcr</strain>
    </source>
</reference>
<dbReference type="InterPro" id="IPR036667">
    <property type="entry name" value="PTS_IIB_sorbose-sp_sf"/>
</dbReference>
<organism evidence="9 10">
    <name type="scientific">Aeromonas enteropelogenes</name>
    <name type="common">Aeromonas trota</name>
    <dbReference type="NCBI Taxonomy" id="29489"/>
    <lineage>
        <taxon>Bacteria</taxon>
        <taxon>Pseudomonadati</taxon>
        <taxon>Pseudomonadota</taxon>
        <taxon>Gammaproteobacteria</taxon>
        <taxon>Aeromonadales</taxon>
        <taxon>Aeromonadaceae</taxon>
        <taxon>Aeromonas</taxon>
    </lineage>
</organism>
<evidence type="ECO:0000256" key="7">
    <source>
        <dbReference type="ARBA" id="ARBA00022777"/>
    </source>
</evidence>
<evidence type="ECO:0000256" key="3">
    <source>
        <dbReference type="ARBA" id="ARBA00022490"/>
    </source>
</evidence>
<dbReference type="EMBL" id="JMGO02000003">
    <property type="protein sequence ID" value="KXU80671.1"/>
    <property type="molecule type" value="Genomic_DNA"/>
</dbReference>
<dbReference type="GO" id="GO:0005737">
    <property type="term" value="C:cytoplasm"/>
    <property type="evidence" value="ECO:0007669"/>
    <property type="project" value="UniProtKB-SubCell"/>
</dbReference>
<dbReference type="GO" id="GO:0008982">
    <property type="term" value="F:protein-N(PI)-phosphohistidine-sugar phosphotransferase activity"/>
    <property type="evidence" value="ECO:0007669"/>
    <property type="project" value="InterPro"/>
</dbReference>
<dbReference type="CDD" id="cd00001">
    <property type="entry name" value="PTS_IIB_man"/>
    <property type="match status" value="1"/>
</dbReference>
<evidence type="ECO:0000256" key="1">
    <source>
        <dbReference type="ARBA" id="ARBA00004496"/>
    </source>
</evidence>
<dbReference type="GeneID" id="92808622"/>
<dbReference type="SUPFAM" id="SSF52728">
    <property type="entry name" value="PTS IIb component"/>
    <property type="match status" value="1"/>
</dbReference>
<keyword evidence="7" id="KW-0418">Kinase</keyword>
<evidence type="ECO:0000256" key="2">
    <source>
        <dbReference type="ARBA" id="ARBA00022448"/>
    </source>
</evidence>
<dbReference type="NCBIfam" id="NF008508">
    <property type="entry name" value="PRK11425.1"/>
    <property type="match status" value="1"/>
</dbReference>
<keyword evidence="2" id="KW-0813">Transport</keyword>
<dbReference type="RefSeq" id="WP_026456121.1">
    <property type="nucleotide sequence ID" value="NZ_AP027939.1"/>
</dbReference>
<gene>
    <name evidence="9" type="ORF">LCR_11315</name>
</gene>
<dbReference type="Gene3D" id="3.40.35.10">
    <property type="entry name" value="Phosphotransferase system, sorbose subfamily IIB component"/>
    <property type="match status" value="1"/>
</dbReference>
<keyword evidence="4" id="KW-0762">Sugar transport</keyword>
<dbReference type="AlphaFoldDB" id="A0A175VJ54"/>
<feature type="domain" description="PTS EIIB type-4" evidence="8">
    <location>
        <begin position="1"/>
        <end position="158"/>
    </location>
</feature>